<dbReference type="Pfam" id="PF01388">
    <property type="entry name" value="ARID"/>
    <property type="match status" value="1"/>
</dbReference>
<feature type="compositionally biased region" description="Polar residues" evidence="5">
    <location>
        <begin position="1184"/>
        <end position="1199"/>
    </location>
</feature>
<feature type="compositionally biased region" description="Polar residues" evidence="5">
    <location>
        <begin position="435"/>
        <end position="458"/>
    </location>
</feature>
<dbReference type="InterPro" id="IPR011989">
    <property type="entry name" value="ARM-like"/>
</dbReference>
<feature type="region of interest" description="Disordered" evidence="5">
    <location>
        <begin position="1"/>
        <end position="133"/>
    </location>
</feature>
<feature type="compositionally biased region" description="Low complexity" evidence="5">
    <location>
        <begin position="1093"/>
        <end position="1136"/>
    </location>
</feature>
<dbReference type="SUPFAM" id="SSF48371">
    <property type="entry name" value="ARM repeat"/>
    <property type="match status" value="1"/>
</dbReference>
<evidence type="ECO:0000256" key="3">
    <source>
        <dbReference type="ARBA" id="ARBA00022853"/>
    </source>
</evidence>
<dbReference type="PROSITE" id="PS51011">
    <property type="entry name" value="ARID"/>
    <property type="match status" value="1"/>
</dbReference>
<dbReference type="Gene3D" id="1.25.10.10">
    <property type="entry name" value="Leucine-rich Repeat Variant"/>
    <property type="match status" value="1"/>
</dbReference>
<feature type="compositionally biased region" description="Polar residues" evidence="5">
    <location>
        <begin position="25"/>
        <end position="37"/>
    </location>
</feature>
<dbReference type="CDD" id="cd16865">
    <property type="entry name" value="ARID_ARID1A-like"/>
    <property type="match status" value="1"/>
</dbReference>
<evidence type="ECO:0000259" key="6">
    <source>
        <dbReference type="PROSITE" id="PS51011"/>
    </source>
</evidence>
<feature type="compositionally biased region" description="Low complexity" evidence="5">
    <location>
        <begin position="380"/>
        <end position="393"/>
    </location>
</feature>
<feature type="region of interest" description="Disordered" evidence="5">
    <location>
        <begin position="1553"/>
        <end position="1604"/>
    </location>
</feature>
<keyword evidence="2" id="KW-0597">Phosphoprotein</keyword>
<feature type="compositionally biased region" description="Low complexity" evidence="5">
    <location>
        <begin position="1161"/>
        <end position="1171"/>
    </location>
</feature>
<accession>A0ABM1M5D1</accession>
<feature type="compositionally biased region" description="Pro residues" evidence="5">
    <location>
        <begin position="200"/>
        <end position="219"/>
    </location>
</feature>
<feature type="region of interest" description="Disordered" evidence="5">
    <location>
        <begin position="694"/>
        <end position="796"/>
    </location>
</feature>
<feature type="compositionally biased region" description="Acidic residues" evidence="5">
    <location>
        <begin position="1662"/>
        <end position="1672"/>
    </location>
</feature>
<feature type="compositionally biased region" description="Low complexity" evidence="5">
    <location>
        <begin position="1144"/>
        <end position="1153"/>
    </location>
</feature>
<dbReference type="SMART" id="SM00501">
    <property type="entry name" value="BRIGHT"/>
    <property type="match status" value="1"/>
</dbReference>
<reference evidence="8" key="1">
    <citation type="submission" date="2025-08" db="UniProtKB">
        <authorList>
            <consortium name="RefSeq"/>
        </authorList>
    </citation>
    <scope>IDENTIFICATION</scope>
    <source>
        <tissue evidence="8">Whole Larva</tissue>
    </source>
</reference>
<feature type="compositionally biased region" description="Polar residues" evidence="5">
    <location>
        <begin position="1"/>
        <end position="13"/>
    </location>
</feature>
<feature type="compositionally biased region" description="Polar residues" evidence="5">
    <location>
        <begin position="1034"/>
        <end position="1060"/>
    </location>
</feature>
<proteinExistence type="predicted"/>
<organism evidence="7 8">
    <name type="scientific">Nicrophorus vespilloides</name>
    <name type="common">Boreal carrion beetle</name>
    <dbReference type="NCBI Taxonomy" id="110193"/>
    <lineage>
        <taxon>Eukaryota</taxon>
        <taxon>Metazoa</taxon>
        <taxon>Ecdysozoa</taxon>
        <taxon>Arthropoda</taxon>
        <taxon>Hexapoda</taxon>
        <taxon>Insecta</taxon>
        <taxon>Pterygota</taxon>
        <taxon>Neoptera</taxon>
        <taxon>Endopterygota</taxon>
        <taxon>Coleoptera</taxon>
        <taxon>Polyphaga</taxon>
        <taxon>Staphyliniformia</taxon>
        <taxon>Silphidae</taxon>
        <taxon>Nicrophorinae</taxon>
        <taxon>Nicrophorus</taxon>
    </lineage>
</organism>
<evidence type="ECO:0000256" key="4">
    <source>
        <dbReference type="ARBA" id="ARBA00023242"/>
    </source>
</evidence>
<comment type="subcellular location">
    <subcellularLocation>
        <location evidence="1">Nucleus</location>
    </subcellularLocation>
</comment>
<feature type="compositionally biased region" description="Gly residues" evidence="5">
    <location>
        <begin position="71"/>
        <end position="93"/>
    </location>
</feature>
<feature type="compositionally biased region" description="Polar residues" evidence="5">
    <location>
        <begin position="694"/>
        <end position="722"/>
    </location>
</feature>
<dbReference type="SUPFAM" id="SSF46774">
    <property type="entry name" value="ARID-like"/>
    <property type="match status" value="1"/>
</dbReference>
<evidence type="ECO:0000256" key="2">
    <source>
        <dbReference type="ARBA" id="ARBA00022553"/>
    </source>
</evidence>
<feature type="compositionally biased region" description="Polar residues" evidence="5">
    <location>
        <begin position="357"/>
        <end position="373"/>
    </location>
</feature>
<sequence length="2029" mass="215213">MAATQAEKQQNDVNSEKVQPDQHLNVRNSLLQNGTDKSSLRGGASVVVGKGKNTGSKNVCMEMSQYRQEGATGGGGGAGGGGGGGVGGAGGGSTTTTAEQQGHNEDPMAPMPESGYASTAAAATSSSSEGPPGAADVHYNFTFAAGRDMHNSGDGGAMGYTERAMFGHRQAFGGPKQQQPPGAVPPGGGPGPGPGGSGPGPGPGGPAAPGPFPPQPPPRFVSGQTISQPTGPTPTLNQLLQSSNPIQRYNPTNYEQSYNQAWPPQKPYGAATGPPAGAPYRNQTSLSPAYSGLSAPSPGYGEGRGGWPGPPVTGPGSPGPPPTSVPASQPSPQPSQPPSHSPGPGLPPSPSHQPPSNQHQGFPSRPAQPTTPNAHAPDQADLSGGNSNDSSGGPAPGTPNSQGMRPTPSPTGSTGSRSMSPAVGQQNIPMPPRPSSGQSDGSGSTRMSHSPAMATQGSYPPPHMHGYKGHPGMVPSAGQQMPLYQANPQYQQGNYPARPQYPNQGYGQPSSQAPPNNSMPPQQYPNRTGPNHMGNSQFPPYQQTWPGGPTVSSGNHIPGKGNGPPPSPNSPSPGPTRPPLYLKQHLQQKVLGFGNSQTPMPPSQSPPQNYHMGPPPSGHHHSGMGPPPSMGPPNMPPATSPHLPNNHPHDGPMPPPSSTPNSHHPMVSEMMDNGITTTAAGSLATHVTSAAGGSVTSVVTTGPDGTQIDEGSQQSTLSNASAASGEDPQCTTPKRHNYSHPTTPQSTVPSPGAASMNSMHEEYGDLSSPSWPRTPASPVFNSHVPPQETYRSKKTDSLSKLYDMDDSPDRRTWLDKLLAFMEERRTPITTCPTISKNPLDLFRLYVYVKDRGGFMEVTKNKTWKDIAGMLGIGASSSAAYTLRKHYTKNLLAFECHFDRGGIDPQPIINQVEASSKKKSAKAASVPSPGSSNSQDSFPAPGSGGASMDGYGPYAYPPGGNPDYNTPPHRPSSQANAPSPHGGTAGSNHLGNATPGGPGPAGGASDNVNVSNPFDDVSPSPPPRGGSFPGGPHQPYTSGTSPRPQGQSYSGQTAGTYNQYSAPGPGPGAPPDQYSPYPGGQGYPPTRPVYTPYSGDSSAPPASPNNTPQSSTTTPQGTTQDPYRYNVGSSSSSTSGAPGPGGGYTPRPAYTGTPGTPGPGGPNSQSPGGSAPYPSQQEYYRPEQPGSTPANYSGGPTPNKNMPPPQHGGPRRHPDFAKEQQGYQPFCGQQRPQIYSGWPNNTQYRGGQYTPAAGQQWNQNTRPPGPGWERYPLGGNQGYQPGSQPGQQWSAIPTPGVGQSSPLRPPLGGPRPGKPFNIMPPQGAKGPQLPVPNTGCYAPGQLPKREITFPPDSVEATVPVLYRRKRLCRADIGPVDAWRIIMCLRSGLLAESCFALDMLNVLLFDDTAIAYFSLNQWPGLIDLLLEHFRKSLSDMFDGPCPAERKVDQVEYDLGAVDVPINPDTRTVVLSKTNNFTFLTRKGYQVKLIEKHDDIFIHDHHKDWDTRGDAAGINILAEIVTDPWHLTADHILPTFQAEFGRIPFNRMLDDKKCQVKEENEDQEEEDEDEETEKEDGSGTVIKSEPCKSPPPEVISAIKPSDKKRRTKTLSDVISRIKKDTPEENDLLVLDLKEKNTTETAKTTVQVSENVNCREQQRAPSDVDLNGDDGECRDDDDSKNKVRDVAGTLKRKRMSDYEDEAYTRDEASLVLLTESQDCVGKRCVCISNILRSLTFVPGNEGEFAKSSSFLGLVGKLLLLHHEHPARTLKTRNYDREEDADFADSCSSLQGEGEWWWEFLLQIRENVLVSTANIAGQIDLDQYPEEIARPLLDGLLHWAICPSAQGQDPFPSAGPSSLLSPQRLALEALCKLCVTNSNVDLVIATPPFSRLERLCTVLTKHLCRSEDQVLREFSINLLHYMAAADSSMARVVAMQQPCVSLLVAFIEQAEQSALGVANQHGIGALRDNPDSMGTSLDMLRRAASTLVFLAEHPENRPLLVQQESRLLALVMSQILDQQVALLLSKVLYKISHS</sequence>
<dbReference type="SMART" id="SM01014">
    <property type="entry name" value="ARID"/>
    <property type="match status" value="1"/>
</dbReference>
<feature type="compositionally biased region" description="Polar residues" evidence="5">
    <location>
        <begin position="1252"/>
        <end position="1261"/>
    </location>
</feature>
<evidence type="ECO:0000313" key="8">
    <source>
        <dbReference type="RefSeq" id="XP_017769781.1"/>
    </source>
</evidence>
<feature type="compositionally biased region" description="Polar residues" evidence="5">
    <location>
        <begin position="739"/>
        <end position="749"/>
    </location>
</feature>
<feature type="compositionally biased region" description="Low complexity" evidence="5">
    <location>
        <begin position="112"/>
        <end position="133"/>
    </location>
</feature>
<feature type="region of interest" description="Disordered" evidence="5">
    <location>
        <begin position="1651"/>
        <end position="1677"/>
    </location>
</feature>
<feature type="region of interest" description="Disordered" evidence="5">
    <location>
        <begin position="171"/>
        <end position="669"/>
    </location>
</feature>
<keyword evidence="7" id="KW-1185">Reference proteome</keyword>
<feature type="compositionally biased region" description="Low complexity" evidence="5">
    <location>
        <begin position="1277"/>
        <end position="1287"/>
    </location>
</feature>
<feature type="compositionally biased region" description="Pro residues" evidence="5">
    <location>
        <begin position="563"/>
        <end position="578"/>
    </location>
</feature>
<evidence type="ECO:0000256" key="5">
    <source>
        <dbReference type="SAM" id="MobiDB-lite"/>
    </source>
</evidence>
<dbReference type="Pfam" id="PF12031">
    <property type="entry name" value="BAF250_C"/>
    <property type="match status" value="1"/>
</dbReference>
<keyword evidence="4" id="KW-0539">Nucleus</keyword>
<feature type="region of interest" description="Disordered" evidence="5">
    <location>
        <begin position="1252"/>
        <end position="1310"/>
    </location>
</feature>
<name>A0ABM1M5D1_NICVS</name>
<feature type="compositionally biased region" description="Low complexity" evidence="5">
    <location>
        <begin position="267"/>
        <end position="280"/>
    </location>
</feature>
<dbReference type="InterPro" id="IPR016024">
    <property type="entry name" value="ARM-type_fold"/>
</dbReference>
<keyword evidence="3" id="KW-0156">Chromatin regulator</keyword>
<feature type="compositionally biased region" description="Polar residues" evidence="5">
    <location>
        <begin position="222"/>
        <end position="262"/>
    </location>
</feature>
<feature type="compositionally biased region" description="Polar residues" evidence="5">
    <location>
        <begin position="501"/>
        <end position="555"/>
    </location>
</feature>
<feature type="domain" description="ARID" evidence="6">
    <location>
        <begin position="807"/>
        <end position="898"/>
    </location>
</feature>
<gene>
    <name evidence="8" type="primary">LOC108557678</name>
</gene>
<dbReference type="PANTHER" id="PTHR12656">
    <property type="entry name" value="BRG-1 ASSOCIATED FACTOR 250 BAF250"/>
    <property type="match status" value="1"/>
</dbReference>
<evidence type="ECO:0000313" key="7">
    <source>
        <dbReference type="Proteomes" id="UP000695000"/>
    </source>
</evidence>
<dbReference type="Gene3D" id="1.10.150.60">
    <property type="entry name" value="ARID DNA-binding domain"/>
    <property type="match status" value="1"/>
</dbReference>
<feature type="compositionally biased region" description="Pro residues" evidence="5">
    <location>
        <begin position="182"/>
        <end position="193"/>
    </location>
</feature>
<dbReference type="RefSeq" id="XP_017769781.1">
    <property type="nucleotide sequence ID" value="XM_017914292.1"/>
</dbReference>
<feature type="compositionally biased region" description="Pro residues" evidence="5">
    <location>
        <begin position="308"/>
        <end position="353"/>
    </location>
</feature>
<dbReference type="PANTHER" id="PTHR12656:SF5">
    <property type="entry name" value="TRITHORAX GROUP PROTEIN OSA"/>
    <property type="match status" value="1"/>
</dbReference>
<feature type="compositionally biased region" description="Acidic residues" evidence="5">
    <location>
        <begin position="1556"/>
        <end position="1571"/>
    </location>
</feature>
<evidence type="ECO:0000256" key="1">
    <source>
        <dbReference type="ARBA" id="ARBA00004123"/>
    </source>
</evidence>
<feature type="region of interest" description="Disordered" evidence="5">
    <location>
        <begin position="913"/>
        <end position="1234"/>
    </location>
</feature>
<feature type="compositionally biased region" description="Pro residues" evidence="5">
    <location>
        <begin position="625"/>
        <end position="639"/>
    </location>
</feature>
<dbReference type="InterPro" id="IPR036431">
    <property type="entry name" value="ARID_dom_sf"/>
</dbReference>
<dbReference type="InterPro" id="IPR021906">
    <property type="entry name" value="BAF250/Osa"/>
</dbReference>
<protein>
    <submittedName>
        <fullName evidence="8">Trithorax group protein osa isoform X1</fullName>
    </submittedName>
</protein>
<dbReference type="InterPro" id="IPR033388">
    <property type="entry name" value="BAF250_C"/>
</dbReference>
<dbReference type="Proteomes" id="UP000695000">
    <property type="component" value="Unplaced"/>
</dbReference>
<dbReference type="InterPro" id="IPR001606">
    <property type="entry name" value="ARID_dom"/>
</dbReference>
<feature type="compositionally biased region" description="Low complexity" evidence="5">
    <location>
        <begin position="403"/>
        <end position="421"/>
    </location>
</feature>
<dbReference type="GeneID" id="108557678"/>
<feature type="compositionally biased region" description="Polar residues" evidence="5">
    <location>
        <begin position="927"/>
        <end position="936"/>
    </location>
</feature>